<name>D2R7A3_PIRSD</name>
<dbReference type="STRING" id="530564.Psta_0914"/>
<sequence length="308" mass="32951">MWTDTTLWLHAPQVTASSLRKCRDAGRRFSILSNFKCFKHVLQVEERNIMSHFKNGNLPGFQPKIESDERQITWSARQGIDLVATRGVVVDDDTVDEGNVPSSTLRGGLVMAISSSTGFAVPYQPNGVDGAQIAVGVLENPLPMEVDGQPTQRFTQLIVQGLVRAAELPNLDERAKQQLAGRIQFDNLEVHPGVLMHPRGVVRAAGNQTLTSAQTGLLFLMSGASTITLPAAANGLAYRIAQTTDNDLTIVGSGNMIHRGYSNASTVSFTAGANKIGSQVLVEGVFVDSVNVKWLVTNLGGTTAAVAA</sequence>
<dbReference type="AlphaFoldDB" id="D2R7A3"/>
<evidence type="ECO:0000313" key="1">
    <source>
        <dbReference type="EMBL" id="ADB15599.1"/>
    </source>
</evidence>
<protein>
    <submittedName>
        <fullName evidence="1">Uncharacterized protein</fullName>
    </submittedName>
</protein>
<gene>
    <name evidence="1" type="ordered locus">Psta_0914</name>
</gene>
<accession>D2R7A3</accession>
<proteinExistence type="predicted"/>
<dbReference type="eggNOG" id="ENOG50345W1">
    <property type="taxonomic scope" value="Bacteria"/>
</dbReference>
<reference evidence="1 2" key="1">
    <citation type="journal article" date="2009" name="Stand. Genomic Sci.">
        <title>Complete genome sequence of Pirellula staleyi type strain (ATCC 27377).</title>
        <authorList>
            <person name="Clum A."/>
            <person name="Tindall B.J."/>
            <person name="Sikorski J."/>
            <person name="Ivanova N."/>
            <person name="Mavrommatis K."/>
            <person name="Lucas S."/>
            <person name="Glavina del Rio T."/>
            <person name="Nolan M."/>
            <person name="Chen F."/>
            <person name="Tice H."/>
            <person name="Pitluck S."/>
            <person name="Cheng J.F."/>
            <person name="Chertkov O."/>
            <person name="Brettin T."/>
            <person name="Han C."/>
            <person name="Detter J.C."/>
            <person name="Kuske C."/>
            <person name="Bruce D."/>
            <person name="Goodwin L."/>
            <person name="Ovchinikova G."/>
            <person name="Pati A."/>
            <person name="Mikhailova N."/>
            <person name="Chen A."/>
            <person name="Palaniappan K."/>
            <person name="Land M."/>
            <person name="Hauser L."/>
            <person name="Chang Y.J."/>
            <person name="Jeffries C.D."/>
            <person name="Chain P."/>
            <person name="Rohde M."/>
            <person name="Goker M."/>
            <person name="Bristow J."/>
            <person name="Eisen J.A."/>
            <person name="Markowitz V."/>
            <person name="Hugenholtz P."/>
            <person name="Kyrpides N.C."/>
            <person name="Klenk H.P."/>
            <person name="Lapidus A."/>
        </authorList>
    </citation>
    <scope>NUCLEOTIDE SEQUENCE [LARGE SCALE GENOMIC DNA]</scope>
    <source>
        <strain evidence="2">ATCC 27377 / DSM 6068 / ICPB 4128</strain>
    </source>
</reference>
<organism evidence="1 2">
    <name type="scientific">Pirellula staleyi (strain ATCC 27377 / DSM 6068 / ICPB 4128)</name>
    <name type="common">Pirella staleyi</name>
    <dbReference type="NCBI Taxonomy" id="530564"/>
    <lineage>
        <taxon>Bacteria</taxon>
        <taxon>Pseudomonadati</taxon>
        <taxon>Planctomycetota</taxon>
        <taxon>Planctomycetia</taxon>
        <taxon>Pirellulales</taxon>
        <taxon>Pirellulaceae</taxon>
        <taxon>Pirellula</taxon>
    </lineage>
</organism>
<dbReference type="KEGG" id="psl:Psta_0914"/>
<dbReference type="HOGENOM" id="CLU_902696_0_0_0"/>
<keyword evidence="2" id="KW-1185">Reference proteome</keyword>
<dbReference type="Proteomes" id="UP000001887">
    <property type="component" value="Chromosome"/>
</dbReference>
<evidence type="ECO:0000313" key="2">
    <source>
        <dbReference type="Proteomes" id="UP000001887"/>
    </source>
</evidence>
<dbReference type="EMBL" id="CP001848">
    <property type="protein sequence ID" value="ADB15599.1"/>
    <property type="molecule type" value="Genomic_DNA"/>
</dbReference>